<evidence type="ECO:0000313" key="3">
    <source>
        <dbReference type="Proteomes" id="UP001066276"/>
    </source>
</evidence>
<organism evidence="2 3">
    <name type="scientific">Pleurodeles waltl</name>
    <name type="common">Iberian ribbed newt</name>
    <dbReference type="NCBI Taxonomy" id="8319"/>
    <lineage>
        <taxon>Eukaryota</taxon>
        <taxon>Metazoa</taxon>
        <taxon>Chordata</taxon>
        <taxon>Craniata</taxon>
        <taxon>Vertebrata</taxon>
        <taxon>Euteleostomi</taxon>
        <taxon>Amphibia</taxon>
        <taxon>Batrachia</taxon>
        <taxon>Caudata</taxon>
        <taxon>Salamandroidea</taxon>
        <taxon>Salamandridae</taxon>
        <taxon>Pleurodelinae</taxon>
        <taxon>Pleurodeles</taxon>
    </lineage>
</organism>
<accession>A0AAV7SQC0</accession>
<evidence type="ECO:0000313" key="2">
    <source>
        <dbReference type="EMBL" id="KAJ1166289.1"/>
    </source>
</evidence>
<dbReference type="Proteomes" id="UP001066276">
    <property type="component" value="Chromosome 4_2"/>
</dbReference>
<proteinExistence type="predicted"/>
<protein>
    <submittedName>
        <fullName evidence="2">Uncharacterized protein</fullName>
    </submittedName>
</protein>
<name>A0AAV7SQC0_PLEWA</name>
<feature type="region of interest" description="Disordered" evidence="1">
    <location>
        <begin position="1"/>
        <end position="219"/>
    </location>
</feature>
<reference evidence="2" key="1">
    <citation type="journal article" date="2022" name="bioRxiv">
        <title>Sequencing and chromosome-scale assembly of the giantPleurodeles waltlgenome.</title>
        <authorList>
            <person name="Brown T."/>
            <person name="Elewa A."/>
            <person name="Iarovenko S."/>
            <person name="Subramanian E."/>
            <person name="Araus A.J."/>
            <person name="Petzold A."/>
            <person name="Susuki M."/>
            <person name="Suzuki K.-i.T."/>
            <person name="Hayashi T."/>
            <person name="Toyoda A."/>
            <person name="Oliveira C."/>
            <person name="Osipova E."/>
            <person name="Leigh N.D."/>
            <person name="Simon A."/>
            <person name="Yun M.H."/>
        </authorList>
    </citation>
    <scope>NUCLEOTIDE SEQUENCE</scope>
    <source>
        <strain evidence="2">20211129_DDA</strain>
        <tissue evidence="2">Liver</tissue>
    </source>
</reference>
<feature type="compositionally biased region" description="Basic and acidic residues" evidence="1">
    <location>
        <begin position="177"/>
        <end position="186"/>
    </location>
</feature>
<sequence length="219" mass="23009">MAGTRGHKGSTRTLASGGGQRTKAGTGAPAPGLPELWPGAWLGPLNSNQKGKPPWARRTPRPGPLGVQQAEARDRLPQGLVGDRLGPLNPNMQGKPPRARLTPRPGPLGVQQAEATDRPPQGPVGDRLGPLNPNRQGKPPRARWAPRSGPLRVQQSGGRECPLQGTVRARAQLGLSEHYHAEEASRDPSPGALPHGGPEDKAQARGSHPGVCHNPGWVS</sequence>
<comment type="caution">
    <text evidence="2">The sequence shown here is derived from an EMBL/GenBank/DDBJ whole genome shotgun (WGS) entry which is preliminary data.</text>
</comment>
<evidence type="ECO:0000256" key="1">
    <source>
        <dbReference type="SAM" id="MobiDB-lite"/>
    </source>
</evidence>
<gene>
    <name evidence="2" type="ORF">NDU88_006697</name>
</gene>
<keyword evidence="3" id="KW-1185">Reference proteome</keyword>
<dbReference type="AlphaFoldDB" id="A0AAV7SQC0"/>
<feature type="compositionally biased region" description="Basic residues" evidence="1">
    <location>
        <begin position="1"/>
        <end position="10"/>
    </location>
</feature>
<dbReference type="EMBL" id="JANPWB010000008">
    <property type="protein sequence ID" value="KAJ1166289.1"/>
    <property type="molecule type" value="Genomic_DNA"/>
</dbReference>